<dbReference type="Proteomes" id="UP001347796">
    <property type="component" value="Unassembled WGS sequence"/>
</dbReference>
<feature type="chain" id="PRO_5043032036" evidence="4">
    <location>
        <begin position="36"/>
        <end position="421"/>
    </location>
</feature>
<feature type="region of interest" description="Disordered" evidence="2">
    <location>
        <begin position="279"/>
        <end position="325"/>
    </location>
</feature>
<reference evidence="7 8" key="1">
    <citation type="submission" date="2024-01" db="EMBL/GenBank/DDBJ databases">
        <title>The genome of the rayed Mediterranean limpet Patella caerulea (Linnaeus, 1758).</title>
        <authorList>
            <person name="Anh-Thu Weber A."/>
            <person name="Halstead-Nussloch G."/>
        </authorList>
    </citation>
    <scope>NUCLEOTIDE SEQUENCE [LARGE SCALE GENOMIC DNA]</scope>
    <source>
        <strain evidence="7">AATW-2023a</strain>
        <tissue evidence="7">Whole specimen</tissue>
    </source>
</reference>
<name>A0AAN8Q6E6_PATCE</name>
<dbReference type="InterPro" id="IPR042635">
    <property type="entry name" value="MEGF10/SREC1/2-like"/>
</dbReference>
<evidence type="ECO:0000313" key="8">
    <source>
        <dbReference type="Proteomes" id="UP001347796"/>
    </source>
</evidence>
<organism evidence="7 8">
    <name type="scientific">Patella caerulea</name>
    <name type="common">Rayed Mediterranean limpet</name>
    <dbReference type="NCBI Taxonomy" id="87958"/>
    <lineage>
        <taxon>Eukaryota</taxon>
        <taxon>Metazoa</taxon>
        <taxon>Spiralia</taxon>
        <taxon>Lophotrochozoa</taxon>
        <taxon>Mollusca</taxon>
        <taxon>Gastropoda</taxon>
        <taxon>Patellogastropoda</taxon>
        <taxon>Patelloidea</taxon>
        <taxon>Patellidae</taxon>
        <taxon>Patella</taxon>
    </lineage>
</organism>
<dbReference type="EMBL" id="JAZGQO010000006">
    <property type="protein sequence ID" value="KAK6184050.1"/>
    <property type="molecule type" value="Genomic_DNA"/>
</dbReference>
<dbReference type="InterPro" id="IPR000742">
    <property type="entry name" value="EGF"/>
</dbReference>
<dbReference type="GO" id="GO:0005044">
    <property type="term" value="F:scavenger receptor activity"/>
    <property type="evidence" value="ECO:0007669"/>
    <property type="project" value="InterPro"/>
</dbReference>
<comment type="caution">
    <text evidence="7">The sequence shown here is derived from an EMBL/GenBank/DDBJ whole genome shotgun (WGS) entry which is preliminary data.</text>
</comment>
<dbReference type="PANTHER" id="PTHR24043:SF8">
    <property type="entry name" value="EGF-LIKE DOMAIN-CONTAINING PROTEIN"/>
    <property type="match status" value="1"/>
</dbReference>
<evidence type="ECO:0000313" key="7">
    <source>
        <dbReference type="EMBL" id="KAK6184050.1"/>
    </source>
</evidence>
<evidence type="ECO:0000259" key="6">
    <source>
        <dbReference type="PROSITE" id="PS01248"/>
    </source>
</evidence>
<feature type="compositionally biased region" description="Polar residues" evidence="2">
    <location>
        <begin position="296"/>
        <end position="312"/>
    </location>
</feature>
<feature type="compositionally biased region" description="Basic and acidic residues" evidence="2">
    <location>
        <begin position="313"/>
        <end position="325"/>
    </location>
</feature>
<feature type="signal peptide" evidence="4">
    <location>
        <begin position="1"/>
        <end position="35"/>
    </location>
</feature>
<dbReference type="PANTHER" id="PTHR24043">
    <property type="entry name" value="SCAVENGER RECEPTOR CLASS F"/>
    <property type="match status" value="1"/>
</dbReference>
<evidence type="ECO:0000256" key="2">
    <source>
        <dbReference type="SAM" id="MobiDB-lite"/>
    </source>
</evidence>
<feature type="transmembrane region" description="Helical" evidence="3">
    <location>
        <begin position="222"/>
        <end position="247"/>
    </location>
</feature>
<dbReference type="SMART" id="SM00181">
    <property type="entry name" value="EGF"/>
    <property type="match status" value="3"/>
</dbReference>
<evidence type="ECO:0000256" key="1">
    <source>
        <dbReference type="ARBA" id="ARBA00022536"/>
    </source>
</evidence>
<keyword evidence="3" id="KW-0812">Transmembrane</keyword>
<accession>A0AAN8Q6E6</accession>
<gene>
    <name evidence="7" type="ORF">SNE40_006591</name>
</gene>
<evidence type="ECO:0000259" key="5">
    <source>
        <dbReference type="PROSITE" id="PS00022"/>
    </source>
</evidence>
<keyword evidence="3" id="KW-1133">Transmembrane helix</keyword>
<dbReference type="PROSITE" id="PS00022">
    <property type="entry name" value="EGF_1"/>
    <property type="match status" value="1"/>
</dbReference>
<keyword evidence="3" id="KW-0472">Membrane</keyword>
<feature type="domain" description="Laminin EGF-like" evidence="6">
    <location>
        <begin position="166"/>
        <end position="201"/>
    </location>
</feature>
<evidence type="ECO:0000256" key="3">
    <source>
        <dbReference type="SAM" id="Phobius"/>
    </source>
</evidence>
<dbReference type="PROSITE" id="PS01248">
    <property type="entry name" value="EGF_LAM_1"/>
    <property type="match status" value="1"/>
</dbReference>
<feature type="domain" description="EGF-like" evidence="5">
    <location>
        <begin position="166"/>
        <end position="177"/>
    </location>
</feature>
<evidence type="ECO:0000256" key="4">
    <source>
        <dbReference type="SAM" id="SignalP"/>
    </source>
</evidence>
<sequence length="421" mass="45744">MTGMATYRKYGISGYMNRIITSFFLMVILCKQVTGQNKTMSDCRPNQYFDSDKKDCKECGFCLGKSLCQKATGRCQSGCAAGYEPPLCKSECSPGSFGGDCGGDCTTGCINGQCNRTTGVCLDGCNSGYLGKLCNVECPVGNYGDGCTNRCSDGCNNTCDFKTGQCDCKIGYNGTLCHECPVGTYGMDCLNSCENCADGVCDRVNGSCPYSQINTVTHCPGFIYYGIPVGSVVVMVVVVIIAIVCFVRTKRRVRKHSLAEQKLENVHFKLNTIHGHDKRGVINSASSDTPEDLPDTSPSQPRESDTMVSFSSHQRETLSKKNSAEDGYVRSVRNLAVKNNEISTSEEDGYIKSERYVGFTLSGGVHSAKPSDVNANDDGENYMNVITLPLPGQGEELYVNTVDLKENPSSPIYENYRKVDL</sequence>
<dbReference type="Gene3D" id="2.170.300.10">
    <property type="entry name" value="Tie2 ligand-binding domain superfamily"/>
    <property type="match status" value="1"/>
</dbReference>
<keyword evidence="1" id="KW-0245">EGF-like domain</keyword>
<proteinExistence type="predicted"/>
<dbReference type="CDD" id="cd00055">
    <property type="entry name" value="EGF_Lam"/>
    <property type="match status" value="1"/>
</dbReference>
<protein>
    <submittedName>
        <fullName evidence="7">Uncharacterized protein</fullName>
    </submittedName>
</protein>
<keyword evidence="8" id="KW-1185">Reference proteome</keyword>
<dbReference type="InterPro" id="IPR002049">
    <property type="entry name" value="LE_dom"/>
</dbReference>
<keyword evidence="4" id="KW-0732">Signal</keyword>
<dbReference type="AlphaFoldDB" id="A0AAN8Q6E6"/>